<evidence type="ECO:0000313" key="6">
    <source>
        <dbReference type="Proteomes" id="UP000465304"/>
    </source>
</evidence>
<dbReference type="InterPro" id="IPR000524">
    <property type="entry name" value="Tscrpt_reg_HTH_GntR"/>
</dbReference>
<keyword evidence="6" id="KW-1185">Reference proteome</keyword>
<dbReference type="CDD" id="cd07377">
    <property type="entry name" value="WHTH_GntR"/>
    <property type="match status" value="1"/>
</dbReference>
<dbReference type="Proteomes" id="UP000465304">
    <property type="component" value="Unassembled WGS sequence"/>
</dbReference>
<dbReference type="SUPFAM" id="SSF46785">
    <property type="entry name" value="Winged helix' DNA-binding domain"/>
    <property type="match status" value="1"/>
</dbReference>
<dbReference type="Gene3D" id="1.10.10.10">
    <property type="entry name" value="Winged helix-like DNA-binding domain superfamily/Winged helix DNA-binding domain"/>
    <property type="match status" value="1"/>
</dbReference>
<dbReference type="AlphaFoldDB" id="A0A7I9ZSM9"/>
<dbReference type="PANTHER" id="PTHR43537:SF24">
    <property type="entry name" value="GLUCONATE OPERON TRANSCRIPTIONAL REPRESSOR"/>
    <property type="match status" value="1"/>
</dbReference>
<evidence type="ECO:0000256" key="1">
    <source>
        <dbReference type="ARBA" id="ARBA00023015"/>
    </source>
</evidence>
<protein>
    <submittedName>
        <fullName evidence="5">GntR family transcriptional regulator</fullName>
    </submittedName>
</protein>
<reference evidence="5 6" key="1">
    <citation type="journal article" date="2019" name="Emerg. Microbes Infect.">
        <title>Comprehensive subspecies identification of 175 nontuberculous mycobacteria species based on 7547 genomic profiles.</title>
        <authorList>
            <person name="Matsumoto Y."/>
            <person name="Kinjo T."/>
            <person name="Motooka D."/>
            <person name="Nabeya D."/>
            <person name="Jung N."/>
            <person name="Uechi K."/>
            <person name="Horii T."/>
            <person name="Iida T."/>
            <person name="Fujita J."/>
            <person name="Nakamura S."/>
        </authorList>
    </citation>
    <scope>NUCLEOTIDE SEQUENCE [LARGE SCALE GENOMIC DNA]</scope>
    <source>
        <strain evidence="5 6">JCM 30996</strain>
    </source>
</reference>
<dbReference type="InterPro" id="IPR036390">
    <property type="entry name" value="WH_DNA-bd_sf"/>
</dbReference>
<evidence type="ECO:0000313" key="5">
    <source>
        <dbReference type="EMBL" id="GFH03783.1"/>
    </source>
</evidence>
<evidence type="ECO:0000256" key="2">
    <source>
        <dbReference type="ARBA" id="ARBA00023125"/>
    </source>
</evidence>
<evidence type="ECO:0000256" key="3">
    <source>
        <dbReference type="ARBA" id="ARBA00023163"/>
    </source>
</evidence>
<dbReference type="InterPro" id="IPR008920">
    <property type="entry name" value="TF_FadR/GntR_C"/>
</dbReference>
<evidence type="ECO:0000259" key="4">
    <source>
        <dbReference type="PROSITE" id="PS50949"/>
    </source>
</evidence>
<dbReference type="PROSITE" id="PS50949">
    <property type="entry name" value="HTH_GNTR"/>
    <property type="match status" value="1"/>
</dbReference>
<gene>
    <name evidence="5" type="ORF">MHIP_42660</name>
</gene>
<dbReference type="GO" id="GO:0003677">
    <property type="term" value="F:DNA binding"/>
    <property type="evidence" value="ECO:0007669"/>
    <property type="project" value="UniProtKB-KW"/>
</dbReference>
<keyword evidence="1" id="KW-0805">Transcription regulation</keyword>
<dbReference type="InterPro" id="IPR011711">
    <property type="entry name" value="GntR_C"/>
</dbReference>
<dbReference type="Pfam" id="PF00392">
    <property type="entry name" value="GntR"/>
    <property type="match status" value="1"/>
</dbReference>
<dbReference type="Gene3D" id="1.20.120.530">
    <property type="entry name" value="GntR ligand-binding domain-like"/>
    <property type="match status" value="1"/>
</dbReference>
<accession>A0A7I9ZSM9</accession>
<keyword evidence="2" id="KW-0238">DNA-binding</keyword>
<dbReference type="InterPro" id="IPR036388">
    <property type="entry name" value="WH-like_DNA-bd_sf"/>
</dbReference>
<dbReference type="SUPFAM" id="SSF48008">
    <property type="entry name" value="GntR ligand-binding domain-like"/>
    <property type="match status" value="1"/>
</dbReference>
<sequence length="219" mass="23774">MGGRGPAQAPLARRSSGELVAERLRKQIITGELGPGERLNQEDIAAQLGTSRVPVREALVILEQEGWVKMEMQRGGFVLPIDTSVADNAEIWDLVFGLVARRAVERMTPDVASALTELAGELNATDDSEAVSTLCERYLDVLFEVANAPAVARTVRRTRATAIDTFFGVAPETIELSRSGTLAVIDAVLAGDSERANAAHREMQRDCLDVLMKVFENRA</sequence>
<name>A0A7I9ZSM9_9MYCO</name>
<feature type="domain" description="HTH gntR-type" evidence="4">
    <location>
        <begin position="14"/>
        <end position="81"/>
    </location>
</feature>
<dbReference type="Pfam" id="PF07729">
    <property type="entry name" value="FCD"/>
    <property type="match status" value="1"/>
</dbReference>
<dbReference type="GO" id="GO:0003700">
    <property type="term" value="F:DNA-binding transcription factor activity"/>
    <property type="evidence" value="ECO:0007669"/>
    <property type="project" value="InterPro"/>
</dbReference>
<dbReference type="PANTHER" id="PTHR43537">
    <property type="entry name" value="TRANSCRIPTIONAL REGULATOR, GNTR FAMILY"/>
    <property type="match status" value="1"/>
</dbReference>
<organism evidence="5 6">
    <name type="scientific">Mycolicibacterium hippocampi</name>
    <dbReference type="NCBI Taxonomy" id="659824"/>
    <lineage>
        <taxon>Bacteria</taxon>
        <taxon>Bacillati</taxon>
        <taxon>Actinomycetota</taxon>
        <taxon>Actinomycetes</taxon>
        <taxon>Mycobacteriales</taxon>
        <taxon>Mycobacteriaceae</taxon>
        <taxon>Mycolicibacterium</taxon>
    </lineage>
</organism>
<comment type="caution">
    <text evidence="5">The sequence shown here is derived from an EMBL/GenBank/DDBJ whole genome shotgun (WGS) entry which is preliminary data.</text>
</comment>
<dbReference type="EMBL" id="BLLB01000002">
    <property type="protein sequence ID" value="GFH03783.1"/>
    <property type="molecule type" value="Genomic_DNA"/>
</dbReference>
<dbReference type="SMART" id="SM00345">
    <property type="entry name" value="HTH_GNTR"/>
    <property type="match status" value="1"/>
</dbReference>
<keyword evidence="3" id="KW-0804">Transcription</keyword>
<proteinExistence type="predicted"/>